<evidence type="ECO:0000313" key="2">
    <source>
        <dbReference type="EMBL" id="MEO1769854.1"/>
    </source>
</evidence>
<comment type="caution">
    <text evidence="2">The sequence shown here is derived from an EMBL/GenBank/DDBJ whole genome shotgun (WGS) entry which is preliminary data.</text>
</comment>
<reference evidence="2 3" key="1">
    <citation type="submission" date="2021-03" db="EMBL/GenBank/DDBJ databases">
        <authorList>
            <person name="Gilmore M.S."/>
            <person name="Schwartzman J."/>
            <person name="Van Tyne D."/>
            <person name="Martin M."/>
            <person name="Earl A.M."/>
            <person name="Manson A.L."/>
            <person name="Straub T."/>
            <person name="Salamzade R."/>
            <person name="Saavedra J."/>
            <person name="Lebreton F."/>
            <person name="Prichula J."/>
            <person name="Schaufler K."/>
            <person name="Gaca A."/>
            <person name="Sgardioli B."/>
            <person name="Wagenaar J."/>
            <person name="Strong T."/>
        </authorList>
    </citation>
    <scope>NUCLEOTIDE SEQUENCE [LARGE SCALE GENOMIC DNA]</scope>
    <source>
        <strain evidence="2 3">665A</strain>
    </source>
</reference>
<feature type="transmembrane region" description="Helical" evidence="1">
    <location>
        <begin position="143"/>
        <end position="172"/>
    </location>
</feature>
<evidence type="ECO:0008006" key="4">
    <source>
        <dbReference type="Google" id="ProtNLM"/>
    </source>
</evidence>
<feature type="transmembrane region" description="Helical" evidence="1">
    <location>
        <begin position="54"/>
        <end position="72"/>
    </location>
</feature>
<keyword evidence="1" id="KW-0812">Transmembrane</keyword>
<sequence>MSPIEYKKIKKLYNPIWIRKEVLILLNRNQLKITMLVVMTLDHIAPFITPELSTFFHALTRCVAVFFGYMLVEGFHYTRNQKTYIYRLYGWALLMFLGNTLLNHFSESSVQIHNNIFLTLAVGASLLYLITLIQTAISLQKKVLLSILFLLLLVSGLLTEGGIVVLPFILITYFTKGSWFKRDILYLVFALILLLLFDLPPILQSQTNREFWLNFGFNSSWLFISVIPILHLYNGEKGSSSPWTKHLFYIYYPLHLWGITFLARLLEFSTQS</sequence>
<organism evidence="2 3">
    <name type="scientific">Candidatus Enterococcus ferrettii</name>
    <dbReference type="NCBI Taxonomy" id="2815324"/>
    <lineage>
        <taxon>Bacteria</taxon>
        <taxon>Bacillati</taxon>
        <taxon>Bacillota</taxon>
        <taxon>Bacilli</taxon>
        <taxon>Lactobacillales</taxon>
        <taxon>Enterococcaceae</taxon>
        <taxon>Enterococcus</taxon>
    </lineage>
</organism>
<dbReference type="Pfam" id="PF05857">
    <property type="entry name" value="TraX"/>
    <property type="match status" value="1"/>
</dbReference>
<feature type="transmembrane region" description="Helical" evidence="1">
    <location>
        <begin position="246"/>
        <end position="266"/>
    </location>
</feature>
<dbReference type="InterPro" id="IPR008875">
    <property type="entry name" value="TraX"/>
</dbReference>
<name>A0ABV0EQT1_9ENTE</name>
<dbReference type="Proteomes" id="UP000664357">
    <property type="component" value="Unassembled WGS sequence"/>
</dbReference>
<protein>
    <recommendedName>
        <fullName evidence="4">TraX protein</fullName>
    </recommendedName>
</protein>
<gene>
    <name evidence="2" type="ORF">JZO67_001805</name>
</gene>
<feature type="transmembrane region" description="Helical" evidence="1">
    <location>
        <begin position="84"/>
        <end position="106"/>
    </location>
</feature>
<keyword evidence="1" id="KW-1133">Transmembrane helix</keyword>
<evidence type="ECO:0000313" key="3">
    <source>
        <dbReference type="Proteomes" id="UP000664357"/>
    </source>
</evidence>
<dbReference type="RefSeq" id="WP_207702084.1">
    <property type="nucleotide sequence ID" value="NZ_JAFREL020000001.1"/>
</dbReference>
<evidence type="ECO:0000256" key="1">
    <source>
        <dbReference type="SAM" id="Phobius"/>
    </source>
</evidence>
<accession>A0ABV0EQT1</accession>
<keyword evidence="1" id="KW-0472">Membrane</keyword>
<dbReference type="EMBL" id="JAFREL020000001">
    <property type="protein sequence ID" value="MEO1769854.1"/>
    <property type="molecule type" value="Genomic_DNA"/>
</dbReference>
<feature type="transmembrane region" description="Helical" evidence="1">
    <location>
        <begin position="215"/>
        <end position="234"/>
    </location>
</feature>
<proteinExistence type="predicted"/>
<keyword evidence="3" id="KW-1185">Reference proteome</keyword>
<feature type="transmembrane region" description="Helical" evidence="1">
    <location>
        <begin position="112"/>
        <end position="131"/>
    </location>
</feature>
<feature type="transmembrane region" description="Helical" evidence="1">
    <location>
        <begin position="184"/>
        <end position="203"/>
    </location>
</feature>
<reference evidence="2 3" key="2">
    <citation type="submission" date="2024-02" db="EMBL/GenBank/DDBJ databases">
        <title>The Genome Sequence of Enterococcus sp. DIV0159.</title>
        <authorList>
            <person name="Earl A."/>
            <person name="Manson A."/>
            <person name="Gilmore M."/>
            <person name="Sanders J."/>
            <person name="Shea T."/>
            <person name="Howe W."/>
            <person name="Livny J."/>
            <person name="Cuomo C."/>
            <person name="Neafsey D."/>
            <person name="Birren B."/>
        </authorList>
    </citation>
    <scope>NUCLEOTIDE SEQUENCE [LARGE SCALE GENOMIC DNA]</scope>
    <source>
        <strain evidence="2 3">665A</strain>
    </source>
</reference>